<feature type="domain" description="Heparin-sulfate lyase N-terminal" evidence="7">
    <location>
        <begin position="61"/>
        <end position="313"/>
    </location>
</feature>
<evidence type="ECO:0000256" key="2">
    <source>
        <dbReference type="ARBA" id="ARBA00022729"/>
    </source>
</evidence>
<dbReference type="PANTHER" id="PTHR39210">
    <property type="entry name" value="HEPARIN-SULFATE LYASE"/>
    <property type="match status" value="1"/>
</dbReference>
<gene>
    <name evidence="8" type="ORF">GJV76_10550</name>
</gene>
<dbReference type="Pfam" id="PF16889">
    <property type="entry name" value="Hepar_II_III_N"/>
    <property type="match status" value="1"/>
</dbReference>
<keyword evidence="3" id="KW-0574">Periplasm</keyword>
<dbReference type="SUPFAM" id="SSF48230">
    <property type="entry name" value="Chondroitin AC/alginate lyase"/>
    <property type="match status" value="1"/>
</dbReference>
<accession>A0A6I3LGE0</accession>
<name>A0A6I3LGE0_9FLAO</name>
<keyword evidence="5" id="KW-0472">Membrane</keyword>
<evidence type="ECO:0000256" key="5">
    <source>
        <dbReference type="SAM" id="Phobius"/>
    </source>
</evidence>
<sequence length="629" mass="74015">MKFLIKIKHILFVIPRIGVYNFFYILYYSFSLKVGIHKRKFNLGPFVVTTDFFSNVSFEKVKSNLTQEEKELIVHKANGVIENYFQFYNYWFFYIPENKYWFFDPFSKKSLDSLDKHWCEINEFDLNTGDIKNLWELSRFDWVLSLTKAYCLTNDEAYLLKLNALLKDWCTHNPYNQGIHWKCGQEASIRVMKLYNASLLLKTLYEVNEGLFDFVFKHIERINGNINYAIAQNNNHGTSEAAVLYIGSIWLLKQENSTLLTNQTKKRLIEYKSRGRKILENRIQKLILHDGTFSQKSVNYHRVVMDTISFVLYGMQEFKEPEFSAAILLKLDKLGMWLLDLVSNDKGEVPNLGSNDGAMFEQLHELDYRDFRPSIQLFFGLLHQQIIWDSRDVLAPLIWRNIDMSQFKRNYEVINKCDVKDSEFVQLVYKNLKTLVVAKQDNFRPSNDILHLDVFYKGVNIMLDTGSYSYNALETNYFKSIRAHNTIQFGSSEPMPKISRFLNGEWVKVVSGIIAENDNQISWEGFYRDYKKNQHKRKIYIDKRNPELTVVDIFKSSSKGQKVCLNFHLINDYENYLDLTCSDQNGNNIEALVHKGEHSLYYMNKKKHVIASYISTESEGTFTTTLKFK</sequence>
<evidence type="ECO:0000256" key="3">
    <source>
        <dbReference type="ARBA" id="ARBA00022764"/>
    </source>
</evidence>
<reference evidence="8 9" key="1">
    <citation type="submission" date="2019-11" db="EMBL/GenBank/DDBJ databases">
        <title>Genome of Strain BIT-d1.</title>
        <authorList>
            <person name="Yang Y."/>
        </authorList>
    </citation>
    <scope>NUCLEOTIDE SEQUENCE [LARGE SCALE GENOMIC DNA]</scope>
    <source>
        <strain evidence="8 9">BIT-d1</strain>
    </source>
</reference>
<feature type="domain" description="Heparinase II/III-like C-terminal" evidence="6">
    <location>
        <begin position="447"/>
        <end position="589"/>
    </location>
</feature>
<dbReference type="InterPro" id="IPR012480">
    <property type="entry name" value="Hepar_II_III_C"/>
</dbReference>
<dbReference type="EMBL" id="WMJX01000022">
    <property type="protein sequence ID" value="MTG98559.1"/>
    <property type="molecule type" value="Genomic_DNA"/>
</dbReference>
<keyword evidence="4" id="KW-0456">Lyase</keyword>
<evidence type="ECO:0000313" key="9">
    <source>
        <dbReference type="Proteomes" id="UP000438760"/>
    </source>
</evidence>
<organism evidence="8 9">
    <name type="scientific">Myroides albus</name>
    <dbReference type="NCBI Taxonomy" id="2562892"/>
    <lineage>
        <taxon>Bacteria</taxon>
        <taxon>Pseudomonadati</taxon>
        <taxon>Bacteroidota</taxon>
        <taxon>Flavobacteriia</taxon>
        <taxon>Flavobacteriales</taxon>
        <taxon>Flavobacteriaceae</taxon>
        <taxon>Myroides</taxon>
    </lineage>
</organism>
<comment type="subcellular location">
    <subcellularLocation>
        <location evidence="1">Periplasm</location>
    </subcellularLocation>
</comment>
<dbReference type="PANTHER" id="PTHR39210:SF1">
    <property type="entry name" value="HEPARIN-SULFATE LYASE"/>
    <property type="match status" value="1"/>
</dbReference>
<dbReference type="Pfam" id="PF07940">
    <property type="entry name" value="Hepar_II_III_C"/>
    <property type="match status" value="1"/>
</dbReference>
<dbReference type="GO" id="GO:0042597">
    <property type="term" value="C:periplasmic space"/>
    <property type="evidence" value="ECO:0007669"/>
    <property type="project" value="UniProtKB-SubCell"/>
</dbReference>
<feature type="transmembrane region" description="Helical" evidence="5">
    <location>
        <begin position="12"/>
        <end position="30"/>
    </location>
</feature>
<keyword evidence="5" id="KW-1133">Transmembrane helix</keyword>
<dbReference type="InterPro" id="IPR031680">
    <property type="entry name" value="Hepar_II_III_N"/>
</dbReference>
<evidence type="ECO:0000259" key="7">
    <source>
        <dbReference type="Pfam" id="PF16889"/>
    </source>
</evidence>
<dbReference type="Proteomes" id="UP000438760">
    <property type="component" value="Unassembled WGS sequence"/>
</dbReference>
<dbReference type="GO" id="GO:0016829">
    <property type="term" value="F:lyase activity"/>
    <property type="evidence" value="ECO:0007669"/>
    <property type="project" value="UniProtKB-KW"/>
</dbReference>
<evidence type="ECO:0000259" key="6">
    <source>
        <dbReference type="Pfam" id="PF07940"/>
    </source>
</evidence>
<protein>
    <submittedName>
        <fullName evidence="8">Uncharacterized protein</fullName>
    </submittedName>
</protein>
<dbReference type="Gene3D" id="2.70.98.70">
    <property type="match status" value="1"/>
</dbReference>
<keyword evidence="5" id="KW-0812">Transmembrane</keyword>
<dbReference type="Gene3D" id="1.50.10.100">
    <property type="entry name" value="Chondroitin AC/alginate lyase"/>
    <property type="match status" value="1"/>
</dbReference>
<dbReference type="AlphaFoldDB" id="A0A6I3LGE0"/>
<proteinExistence type="predicted"/>
<evidence type="ECO:0000256" key="4">
    <source>
        <dbReference type="ARBA" id="ARBA00023239"/>
    </source>
</evidence>
<dbReference type="RefSeq" id="WP_155092582.1">
    <property type="nucleotide sequence ID" value="NZ_WMJX01000022.1"/>
</dbReference>
<evidence type="ECO:0000256" key="1">
    <source>
        <dbReference type="ARBA" id="ARBA00004418"/>
    </source>
</evidence>
<keyword evidence="9" id="KW-1185">Reference proteome</keyword>
<evidence type="ECO:0000313" key="8">
    <source>
        <dbReference type="EMBL" id="MTG98559.1"/>
    </source>
</evidence>
<comment type="caution">
    <text evidence="8">The sequence shown here is derived from an EMBL/GenBank/DDBJ whole genome shotgun (WGS) entry which is preliminary data.</text>
</comment>
<dbReference type="InterPro" id="IPR008929">
    <property type="entry name" value="Chondroitin_lyas"/>
</dbReference>
<keyword evidence="2" id="KW-0732">Signal</keyword>
<dbReference type="OrthoDB" id="7335480at2"/>